<dbReference type="InterPro" id="IPR011146">
    <property type="entry name" value="HIT-like"/>
</dbReference>
<evidence type="ECO:0000313" key="3">
    <source>
        <dbReference type="EMBL" id="MDV2079416.1"/>
    </source>
</evidence>
<reference evidence="3 4" key="1">
    <citation type="submission" date="2023-10" db="EMBL/GenBank/DDBJ databases">
        <title>Characteristics and mechanism of a salt-tolerant marine origin heterotrophic nitrifying- aerobic denitrifying bacteria Marinobacter xestospongiae HN1.</title>
        <authorList>
            <person name="Qi R."/>
        </authorList>
    </citation>
    <scope>NUCLEOTIDE SEQUENCE [LARGE SCALE GENOMIC DNA]</scope>
    <source>
        <strain evidence="3 4">HN1</strain>
    </source>
</reference>
<gene>
    <name evidence="3" type="ORF">RYS15_12015</name>
</gene>
<dbReference type="GO" id="GO:0008168">
    <property type="term" value="F:methyltransferase activity"/>
    <property type="evidence" value="ECO:0007669"/>
    <property type="project" value="UniProtKB-KW"/>
</dbReference>
<evidence type="ECO:0000256" key="1">
    <source>
        <dbReference type="PROSITE-ProRule" id="PRU00464"/>
    </source>
</evidence>
<organism evidence="3 4">
    <name type="scientific">Marinobacter xestospongiae</name>
    <dbReference type="NCBI Taxonomy" id="994319"/>
    <lineage>
        <taxon>Bacteria</taxon>
        <taxon>Pseudomonadati</taxon>
        <taxon>Pseudomonadota</taxon>
        <taxon>Gammaproteobacteria</taxon>
        <taxon>Pseudomonadales</taxon>
        <taxon>Marinobacteraceae</taxon>
        <taxon>Marinobacter</taxon>
    </lineage>
</organism>
<protein>
    <submittedName>
        <fullName evidence="3">HIT family protein</fullName>
        <ecNumber evidence="3">2.1.1.-</ecNumber>
    </submittedName>
</protein>
<name>A0ABU3W096_9GAMM</name>
<dbReference type="Gene3D" id="3.30.428.10">
    <property type="entry name" value="HIT-like"/>
    <property type="match status" value="1"/>
</dbReference>
<evidence type="ECO:0000259" key="2">
    <source>
        <dbReference type="PROSITE" id="PS51084"/>
    </source>
</evidence>
<accession>A0ABU3W096</accession>
<keyword evidence="3" id="KW-0489">Methyltransferase</keyword>
<keyword evidence="4" id="KW-1185">Reference proteome</keyword>
<comment type="caution">
    <text evidence="1">Lacks conserved residue(s) required for the propagation of feature annotation.</text>
</comment>
<dbReference type="Proteomes" id="UP001269819">
    <property type="component" value="Unassembled WGS sequence"/>
</dbReference>
<dbReference type="InterPro" id="IPR036265">
    <property type="entry name" value="HIT-like_sf"/>
</dbReference>
<dbReference type="InterPro" id="IPR026026">
    <property type="entry name" value="HIT_Hint"/>
</dbReference>
<dbReference type="EC" id="2.1.1.-" evidence="3"/>
<sequence length="141" mass="15404">MDGFQLHPRLAADTHSLGQAALCEILLVNDAAWPWLILVPRKPGIREAYELEWEQQLQLLRESSALGKGLMAAFDGDKLNVAALGNQVPQLHVHHIVRFEGDPAWPGPVWGRQPPTPYEPAALEQRLAQLAPVVAAVQAAG</sequence>
<dbReference type="RefSeq" id="WP_316973974.1">
    <property type="nucleotide sequence ID" value="NZ_JAWIIJ010000007.1"/>
</dbReference>
<keyword evidence="3" id="KW-0808">Transferase</keyword>
<dbReference type="SUPFAM" id="SSF54197">
    <property type="entry name" value="HIT-like"/>
    <property type="match status" value="1"/>
</dbReference>
<dbReference type="GO" id="GO:0032259">
    <property type="term" value="P:methylation"/>
    <property type="evidence" value="ECO:0007669"/>
    <property type="project" value="UniProtKB-KW"/>
</dbReference>
<dbReference type="PIRSF" id="PIRSF000714">
    <property type="entry name" value="HIT"/>
    <property type="match status" value="1"/>
</dbReference>
<evidence type="ECO:0000313" key="4">
    <source>
        <dbReference type="Proteomes" id="UP001269819"/>
    </source>
</evidence>
<dbReference type="Pfam" id="PF01230">
    <property type="entry name" value="HIT"/>
    <property type="match status" value="1"/>
</dbReference>
<feature type="domain" description="HIT" evidence="2">
    <location>
        <begin position="36"/>
        <end position="105"/>
    </location>
</feature>
<dbReference type="PROSITE" id="PS51084">
    <property type="entry name" value="HIT_2"/>
    <property type="match status" value="1"/>
</dbReference>
<dbReference type="EMBL" id="JAWIIJ010000007">
    <property type="protein sequence ID" value="MDV2079416.1"/>
    <property type="molecule type" value="Genomic_DNA"/>
</dbReference>
<comment type="caution">
    <text evidence="3">The sequence shown here is derived from an EMBL/GenBank/DDBJ whole genome shotgun (WGS) entry which is preliminary data.</text>
</comment>
<proteinExistence type="predicted"/>